<evidence type="ECO:0008006" key="3">
    <source>
        <dbReference type="Google" id="ProtNLM"/>
    </source>
</evidence>
<dbReference type="AlphaFoldDB" id="A0A2I2M8U3"/>
<evidence type="ECO:0000313" key="1">
    <source>
        <dbReference type="EMBL" id="SOU88961.1"/>
    </source>
</evidence>
<dbReference type="Proteomes" id="UP000490060">
    <property type="component" value="Unassembled WGS sequence"/>
</dbReference>
<dbReference type="GeneID" id="86819512"/>
<sequence length="196" mass="22229">MNFLKRLYKSYKKSSNDKLINEQEVNLSLDDSFVHNFISKGGKFLYCTSIDEVSVNLIQILQENNWKQLTCSDFDLLKITKKTGTYTQEKPSKEIPFFTSCEHLIANNGDILFSSNQLGSEKLPSHSENFIVYATTSQLVKNMSEGLTGIKTHFSGNIPTNICSTTNYKIEVEDGSFLSYGNSNSKNLYLLLFEDL</sequence>
<dbReference type="SUPFAM" id="SSF100950">
    <property type="entry name" value="NagB/RpiA/CoA transferase-like"/>
    <property type="match status" value="1"/>
</dbReference>
<name>A0A2I2M8U3_9FLAO</name>
<organism evidence="1 2">
    <name type="scientific">Tenacibaculum finnmarkense genomovar ulcerans</name>
    <dbReference type="NCBI Taxonomy" id="2781388"/>
    <lineage>
        <taxon>Bacteria</taxon>
        <taxon>Pseudomonadati</taxon>
        <taxon>Bacteroidota</taxon>
        <taxon>Flavobacteriia</taxon>
        <taxon>Flavobacteriales</taxon>
        <taxon>Flavobacteriaceae</taxon>
        <taxon>Tenacibaculum</taxon>
        <taxon>Tenacibaculum finnmarkense</taxon>
    </lineage>
</organism>
<dbReference type="RefSeq" id="WP_058885529.1">
    <property type="nucleotide sequence ID" value="NZ_JAFMUG010000001.1"/>
</dbReference>
<proteinExistence type="predicted"/>
<dbReference type="EMBL" id="OENE01000019">
    <property type="protein sequence ID" value="SOU88961.1"/>
    <property type="molecule type" value="Genomic_DNA"/>
</dbReference>
<evidence type="ECO:0000313" key="2">
    <source>
        <dbReference type="Proteomes" id="UP000490060"/>
    </source>
</evidence>
<protein>
    <recommendedName>
        <fullName evidence="3">Lactate utilization protein B/C</fullName>
    </recommendedName>
</protein>
<accession>A0A2I2M8U3</accession>
<dbReference type="InterPro" id="IPR037171">
    <property type="entry name" value="NagB/RpiA_transferase-like"/>
</dbReference>
<reference evidence="1 2" key="1">
    <citation type="submission" date="2017-11" db="EMBL/GenBank/DDBJ databases">
        <authorList>
            <person name="Duchaud E."/>
        </authorList>
    </citation>
    <scope>NUCLEOTIDE SEQUENCE [LARGE SCALE GENOMIC DNA]</scope>
    <source>
        <strain evidence="1 2">TNO010</strain>
    </source>
</reference>
<gene>
    <name evidence="1" type="ORF">TNO010_260021</name>
</gene>